<dbReference type="PROSITE" id="PS00137">
    <property type="entry name" value="SUBTILASE_HIS"/>
    <property type="match status" value="1"/>
</dbReference>
<dbReference type="CDD" id="cd07484">
    <property type="entry name" value="Peptidases_S8_Thermitase_like"/>
    <property type="match status" value="1"/>
</dbReference>
<keyword evidence="6 7" id="KW-0720">Serine protease</keyword>
<dbReference type="EC" id="3.4.-.-" evidence="11"/>
<dbReference type="InterPro" id="IPR050131">
    <property type="entry name" value="Peptidase_S8_subtilisin-like"/>
</dbReference>
<evidence type="ECO:0000256" key="9">
    <source>
        <dbReference type="SAM" id="SignalP"/>
    </source>
</evidence>
<keyword evidence="12" id="KW-1185">Reference proteome</keyword>
<evidence type="ECO:0000313" key="12">
    <source>
        <dbReference type="Proteomes" id="UP001597120"/>
    </source>
</evidence>
<evidence type="ECO:0000256" key="4">
    <source>
        <dbReference type="ARBA" id="ARBA00022670"/>
    </source>
</evidence>
<evidence type="ECO:0000256" key="6">
    <source>
        <dbReference type="ARBA" id="ARBA00022825"/>
    </source>
</evidence>
<organism evidence="11 12">
    <name type="scientific">Paenibacillus residui</name>
    <dbReference type="NCBI Taxonomy" id="629724"/>
    <lineage>
        <taxon>Bacteria</taxon>
        <taxon>Bacillati</taxon>
        <taxon>Bacillota</taxon>
        <taxon>Bacilli</taxon>
        <taxon>Bacillales</taxon>
        <taxon>Paenibacillaceae</taxon>
        <taxon>Paenibacillus</taxon>
    </lineage>
</organism>
<feature type="domain" description="Peptidase S8/S53" evidence="10">
    <location>
        <begin position="334"/>
        <end position="577"/>
    </location>
</feature>
<dbReference type="PANTHER" id="PTHR43806:SF11">
    <property type="entry name" value="CEREVISIN-RELATED"/>
    <property type="match status" value="1"/>
</dbReference>
<dbReference type="InterPro" id="IPR034084">
    <property type="entry name" value="Thermitase-like_dom"/>
</dbReference>
<evidence type="ECO:0000256" key="8">
    <source>
        <dbReference type="RuleBase" id="RU003355"/>
    </source>
</evidence>
<feature type="active site" description="Charge relay system" evidence="7">
    <location>
        <position position="375"/>
    </location>
</feature>
<comment type="caution">
    <text evidence="11">The sequence shown here is derived from an EMBL/GenBank/DDBJ whole genome shotgun (WGS) entry which is preliminary data.</text>
</comment>
<evidence type="ECO:0000256" key="2">
    <source>
        <dbReference type="ARBA" id="ARBA00011073"/>
    </source>
</evidence>
<dbReference type="PANTHER" id="PTHR43806">
    <property type="entry name" value="PEPTIDASE S8"/>
    <property type="match status" value="1"/>
</dbReference>
<name>A0ABW3DB72_9BACL</name>
<dbReference type="GO" id="GO:0016787">
    <property type="term" value="F:hydrolase activity"/>
    <property type="evidence" value="ECO:0007669"/>
    <property type="project" value="UniProtKB-KW"/>
</dbReference>
<keyword evidence="4 7" id="KW-0645">Protease</keyword>
<dbReference type="InterPro" id="IPR015500">
    <property type="entry name" value="Peptidase_S8_subtilisin-rel"/>
</dbReference>
<dbReference type="PROSITE" id="PS51892">
    <property type="entry name" value="SUBTILASE"/>
    <property type="match status" value="1"/>
</dbReference>
<evidence type="ECO:0000259" key="10">
    <source>
        <dbReference type="Pfam" id="PF00082"/>
    </source>
</evidence>
<feature type="signal peptide" evidence="9">
    <location>
        <begin position="1"/>
        <end position="19"/>
    </location>
</feature>
<dbReference type="PROSITE" id="PS00138">
    <property type="entry name" value="SUBTILASE_SER"/>
    <property type="match status" value="1"/>
</dbReference>
<evidence type="ECO:0000313" key="11">
    <source>
        <dbReference type="EMBL" id="MFD0870592.1"/>
    </source>
</evidence>
<dbReference type="InterPro" id="IPR023827">
    <property type="entry name" value="Peptidase_S8_Asp-AS"/>
</dbReference>
<keyword evidence="5 7" id="KW-0378">Hydrolase</keyword>
<dbReference type="InterPro" id="IPR000209">
    <property type="entry name" value="Peptidase_S8/S53_dom"/>
</dbReference>
<dbReference type="PRINTS" id="PR00723">
    <property type="entry name" value="SUBTILISIN"/>
</dbReference>
<dbReference type="SUPFAM" id="SSF52743">
    <property type="entry name" value="Subtilisin-like"/>
    <property type="match status" value="1"/>
</dbReference>
<evidence type="ECO:0000256" key="3">
    <source>
        <dbReference type="ARBA" id="ARBA00022525"/>
    </source>
</evidence>
<dbReference type="PROSITE" id="PS00136">
    <property type="entry name" value="SUBTILASE_ASP"/>
    <property type="match status" value="1"/>
</dbReference>
<dbReference type="RefSeq" id="WP_379289291.1">
    <property type="nucleotide sequence ID" value="NZ_JBHTIU010000050.1"/>
</dbReference>
<accession>A0ABW3DB72</accession>
<comment type="similarity">
    <text evidence="2 7 8">Belongs to the peptidase S8 family.</text>
</comment>
<feature type="active site" description="Charge relay system" evidence="7">
    <location>
        <position position="342"/>
    </location>
</feature>
<keyword evidence="9" id="KW-0732">Signal</keyword>
<reference evidence="12" key="1">
    <citation type="journal article" date="2019" name="Int. J. Syst. Evol. Microbiol.">
        <title>The Global Catalogue of Microorganisms (GCM) 10K type strain sequencing project: providing services to taxonomists for standard genome sequencing and annotation.</title>
        <authorList>
            <consortium name="The Broad Institute Genomics Platform"/>
            <consortium name="The Broad Institute Genome Sequencing Center for Infectious Disease"/>
            <person name="Wu L."/>
            <person name="Ma J."/>
        </authorList>
    </citation>
    <scope>NUCLEOTIDE SEQUENCE [LARGE SCALE GENOMIC DNA]</scope>
    <source>
        <strain evidence="12">CCUG 57263</strain>
    </source>
</reference>
<evidence type="ECO:0000256" key="5">
    <source>
        <dbReference type="ARBA" id="ARBA00022801"/>
    </source>
</evidence>
<feature type="active site" description="Charge relay system" evidence="7">
    <location>
        <position position="529"/>
    </location>
</feature>
<comment type="subcellular location">
    <subcellularLocation>
        <location evidence="1">Secreted</location>
    </subcellularLocation>
</comment>
<dbReference type="Gene3D" id="3.40.50.200">
    <property type="entry name" value="Peptidase S8/S53 domain"/>
    <property type="match status" value="1"/>
</dbReference>
<keyword evidence="3" id="KW-0964">Secreted</keyword>
<feature type="chain" id="PRO_5046243352" evidence="9">
    <location>
        <begin position="20"/>
        <end position="617"/>
    </location>
</feature>
<evidence type="ECO:0000256" key="7">
    <source>
        <dbReference type="PROSITE-ProRule" id="PRU01240"/>
    </source>
</evidence>
<protein>
    <submittedName>
        <fullName evidence="11">S8 family peptidase</fullName>
        <ecNumber evidence="11">3.4.-.-</ecNumber>
    </submittedName>
</protein>
<dbReference type="Proteomes" id="UP001597120">
    <property type="component" value="Unassembled WGS sequence"/>
</dbReference>
<dbReference type="InterPro" id="IPR022398">
    <property type="entry name" value="Peptidase_S8_His-AS"/>
</dbReference>
<dbReference type="EMBL" id="JBHTIU010000050">
    <property type="protein sequence ID" value="MFD0870592.1"/>
    <property type="molecule type" value="Genomic_DNA"/>
</dbReference>
<dbReference type="InterPro" id="IPR036852">
    <property type="entry name" value="Peptidase_S8/S53_dom_sf"/>
</dbReference>
<gene>
    <name evidence="11" type="ORF">ACFQ03_15660</name>
</gene>
<evidence type="ECO:0000256" key="1">
    <source>
        <dbReference type="ARBA" id="ARBA00004613"/>
    </source>
</evidence>
<sequence>MGKRIALLCLLTSLTLVPAGCLNRPPEQMSGEQELEHKHKLVAQDVQITEQLCRTQCASILKQTANELKASDPDAIVNRLHSLHASHPHMTRLLWSPNDQPLEQAKTAGQIDAAAEQTLQPKLNEAKEAAKAGRSYESEAIKVGAHTYFVLGVPVNENSSLVAAVRQDILNDVDAKQRQNLRTIPYPAEGNWKIESVEAGTLKDKKIDHPEENGRSSHYNVNEIVVKFKKPPTDTQLNQIKQEIHAPADAQKLGNTYVFQSGSMDAKQLLSYFEKWDVEYAEPHFLYLTNEDTVRVPTEPAPGVVPNDALYTKYQWNFPIIATDRAWELDRGNREVIVGVVDTGVDLNHPDLKDRLLKGWNVIAQNNSPADDVGHGTHVAGVVAAATNNNLGVAGMTWYNPVLPVKVLDHTGAGSTYAVAQGIIWATDNGAKVINLSLGNYADANFLHDAVRYAFERDVVLIAASGNDNTEQPGYPAAYPEVFAVAATDADKKKAPFSNYGDYIDVAAPGVSIASTYMNNQYAALSGTSMASPHVAALAGLIRSVNPLLKNTEVMDIMRKSADDLGTPGKDKYFGYGQINVNRALQMAARGRESAANWDEWLQRDIDRLESRYGLKE</sequence>
<dbReference type="InterPro" id="IPR023828">
    <property type="entry name" value="Peptidase_S8_Ser-AS"/>
</dbReference>
<proteinExistence type="inferred from homology"/>
<dbReference type="Pfam" id="PF00082">
    <property type="entry name" value="Peptidase_S8"/>
    <property type="match status" value="1"/>
</dbReference>